<organism evidence="3 4">
    <name type="scientific">Coprinopsis marcescibilis</name>
    <name type="common">Agaric fungus</name>
    <name type="synonym">Psathyrella marcescibilis</name>
    <dbReference type="NCBI Taxonomy" id="230819"/>
    <lineage>
        <taxon>Eukaryota</taxon>
        <taxon>Fungi</taxon>
        <taxon>Dikarya</taxon>
        <taxon>Basidiomycota</taxon>
        <taxon>Agaricomycotina</taxon>
        <taxon>Agaricomycetes</taxon>
        <taxon>Agaricomycetidae</taxon>
        <taxon>Agaricales</taxon>
        <taxon>Agaricineae</taxon>
        <taxon>Psathyrellaceae</taxon>
        <taxon>Coprinopsis</taxon>
    </lineage>
</organism>
<dbReference type="STRING" id="230819.A0A5C3KHE8"/>
<dbReference type="InterPro" id="IPR000313">
    <property type="entry name" value="PWWP_dom"/>
</dbReference>
<gene>
    <name evidence="3" type="ORF">FA15DRAFT_601847</name>
</gene>
<feature type="compositionally biased region" description="Basic and acidic residues" evidence="1">
    <location>
        <begin position="239"/>
        <end position="259"/>
    </location>
</feature>
<dbReference type="OrthoDB" id="62853at2759"/>
<evidence type="ECO:0000313" key="3">
    <source>
        <dbReference type="EMBL" id="TFK19285.1"/>
    </source>
</evidence>
<evidence type="ECO:0000259" key="2">
    <source>
        <dbReference type="PROSITE" id="PS50812"/>
    </source>
</evidence>
<dbReference type="Gene3D" id="1.20.930.10">
    <property type="entry name" value="Conserved domain common to transcription factors TFIIS, elongin A, CRSP70"/>
    <property type="match status" value="1"/>
</dbReference>
<protein>
    <recommendedName>
        <fullName evidence="2">PWWP domain-containing protein</fullName>
    </recommendedName>
</protein>
<dbReference type="Pfam" id="PF00855">
    <property type="entry name" value="PWWP"/>
    <property type="match status" value="1"/>
</dbReference>
<dbReference type="AlphaFoldDB" id="A0A5C3KHE8"/>
<dbReference type="Gene3D" id="2.30.30.140">
    <property type="match status" value="1"/>
</dbReference>
<name>A0A5C3KHE8_COPMA</name>
<feature type="region of interest" description="Disordered" evidence="1">
    <location>
        <begin position="118"/>
        <end position="260"/>
    </location>
</feature>
<feature type="compositionally biased region" description="Acidic residues" evidence="1">
    <location>
        <begin position="207"/>
        <end position="222"/>
    </location>
</feature>
<feature type="compositionally biased region" description="Acidic residues" evidence="1">
    <location>
        <begin position="124"/>
        <end position="142"/>
    </location>
</feature>
<feature type="region of interest" description="Disordered" evidence="1">
    <location>
        <begin position="397"/>
        <end position="425"/>
    </location>
</feature>
<feature type="domain" description="PWWP" evidence="2">
    <location>
        <begin position="18"/>
        <end position="82"/>
    </location>
</feature>
<dbReference type="Proteomes" id="UP000307440">
    <property type="component" value="Unassembled WGS sequence"/>
</dbReference>
<evidence type="ECO:0000313" key="4">
    <source>
        <dbReference type="Proteomes" id="UP000307440"/>
    </source>
</evidence>
<accession>A0A5C3KHE8</accession>
<dbReference type="EMBL" id="ML210349">
    <property type="protein sequence ID" value="TFK19285.1"/>
    <property type="molecule type" value="Genomic_DNA"/>
</dbReference>
<proteinExistence type="predicted"/>
<dbReference type="SMART" id="SM00293">
    <property type="entry name" value="PWWP"/>
    <property type="match status" value="1"/>
</dbReference>
<dbReference type="PROSITE" id="PS50812">
    <property type="entry name" value="PWWP"/>
    <property type="match status" value="1"/>
</dbReference>
<dbReference type="SUPFAM" id="SSF63748">
    <property type="entry name" value="Tudor/PWWP/MBT"/>
    <property type="match status" value="1"/>
</dbReference>
<sequence length="425" mass="45633">MSKKGGAKIPREAKTYEPRDIVLGKVRGYAPWPGMIVDPTSVPAHVTEERPSNKKTTFYCIRFFPTGDYSWLVEKDISKLQPHEIEAYISEPNKKSADLLEGYRIAKDPTKWIAERDALASQADEAEESAEVDQLNSEDEADASASTAGTKSRKRKRESDAASASVSKAKKAPKTKKEPVESASAKKKATSASGKGKKGGKSKAVVESEDEGEQVGADDAEDAGPSTKASPPPAKKPRRDKEDDGDEGKGNDPEALKVRDWRHKLQKSFLNTKATPKEEDMPALDELFKTVENYESMTIEKLQFSKIGKVMRHIAVLADEKVPRDSELKFRERSSALVQKWQQILNANKTNGSETGAAAASNANGTVPVPPGTADSAFTVAEATAALDLNGKGADVDAAADGEADAPGEAGDTSLLADVTMSDAI</sequence>
<reference evidence="3 4" key="1">
    <citation type="journal article" date="2019" name="Nat. Ecol. Evol.">
        <title>Megaphylogeny resolves global patterns of mushroom evolution.</title>
        <authorList>
            <person name="Varga T."/>
            <person name="Krizsan K."/>
            <person name="Foldi C."/>
            <person name="Dima B."/>
            <person name="Sanchez-Garcia M."/>
            <person name="Sanchez-Ramirez S."/>
            <person name="Szollosi G.J."/>
            <person name="Szarkandi J.G."/>
            <person name="Papp V."/>
            <person name="Albert L."/>
            <person name="Andreopoulos W."/>
            <person name="Angelini C."/>
            <person name="Antonin V."/>
            <person name="Barry K.W."/>
            <person name="Bougher N.L."/>
            <person name="Buchanan P."/>
            <person name="Buyck B."/>
            <person name="Bense V."/>
            <person name="Catcheside P."/>
            <person name="Chovatia M."/>
            <person name="Cooper J."/>
            <person name="Damon W."/>
            <person name="Desjardin D."/>
            <person name="Finy P."/>
            <person name="Geml J."/>
            <person name="Haridas S."/>
            <person name="Hughes K."/>
            <person name="Justo A."/>
            <person name="Karasinski D."/>
            <person name="Kautmanova I."/>
            <person name="Kiss B."/>
            <person name="Kocsube S."/>
            <person name="Kotiranta H."/>
            <person name="LaButti K.M."/>
            <person name="Lechner B.E."/>
            <person name="Liimatainen K."/>
            <person name="Lipzen A."/>
            <person name="Lukacs Z."/>
            <person name="Mihaltcheva S."/>
            <person name="Morgado L.N."/>
            <person name="Niskanen T."/>
            <person name="Noordeloos M.E."/>
            <person name="Ohm R.A."/>
            <person name="Ortiz-Santana B."/>
            <person name="Ovrebo C."/>
            <person name="Racz N."/>
            <person name="Riley R."/>
            <person name="Savchenko A."/>
            <person name="Shiryaev A."/>
            <person name="Soop K."/>
            <person name="Spirin V."/>
            <person name="Szebenyi C."/>
            <person name="Tomsovsky M."/>
            <person name="Tulloss R.E."/>
            <person name="Uehling J."/>
            <person name="Grigoriev I.V."/>
            <person name="Vagvolgyi C."/>
            <person name="Papp T."/>
            <person name="Martin F.M."/>
            <person name="Miettinen O."/>
            <person name="Hibbett D.S."/>
            <person name="Nagy L.G."/>
        </authorList>
    </citation>
    <scope>NUCLEOTIDE SEQUENCE [LARGE SCALE GENOMIC DNA]</scope>
    <source>
        <strain evidence="3 4">CBS 121175</strain>
    </source>
</reference>
<evidence type="ECO:0000256" key="1">
    <source>
        <dbReference type="SAM" id="MobiDB-lite"/>
    </source>
</evidence>
<keyword evidence="4" id="KW-1185">Reference proteome</keyword>
<feature type="compositionally biased region" description="Basic residues" evidence="1">
    <location>
        <begin position="185"/>
        <end position="201"/>
    </location>
</feature>
<dbReference type="InterPro" id="IPR035441">
    <property type="entry name" value="TFIIS/LEDGF_dom_sf"/>
</dbReference>